<dbReference type="RefSeq" id="WP_148133550.1">
    <property type="nucleotide sequence ID" value="NZ_CP017634.1"/>
</dbReference>
<proteinExistence type="predicted"/>
<reference evidence="2 3" key="1">
    <citation type="submission" date="2016-10" db="EMBL/GenBank/DDBJ databases">
        <title>Complete Genome Sequence of Peptococcaceae strain DCMF.</title>
        <authorList>
            <person name="Edwards R.J."/>
            <person name="Holland S.I."/>
            <person name="Deshpande N.P."/>
            <person name="Wong Y.K."/>
            <person name="Ertan H."/>
            <person name="Manefield M."/>
            <person name="Russell T.L."/>
            <person name="Lee M.J."/>
        </authorList>
    </citation>
    <scope>NUCLEOTIDE SEQUENCE [LARGE SCALE GENOMIC DNA]</scope>
    <source>
        <strain evidence="2 3">DCMF</strain>
    </source>
</reference>
<sequence length="202" mass="22903">MANFNLDVTLKKSLEEFKSKRAEDMAWKTGTEYRDGKFSLTFLNLPVEVTYPEGVVVNKITGEEIGLIERILILHYFTHSGGSPILNKNITFKELPGGNIYIDPFSNRCIRPLIHVFGKDLDRFRSAGEKFGGEKQAFGDISFRFYPLPRIPVTFVLWGEDEEFPPNANIILDESASDYLPTEDYAFLCGMLFGKLKGCLSK</sequence>
<dbReference type="InterPro" id="IPR024264">
    <property type="entry name" value="DUF3786"/>
</dbReference>
<dbReference type="OrthoDB" id="159408at2"/>
<dbReference type="EMBL" id="CP017634">
    <property type="protein sequence ID" value="ATW24359.1"/>
    <property type="molecule type" value="Genomic_DNA"/>
</dbReference>
<accession>A0A3G1KPG4</accession>
<dbReference type="Proteomes" id="UP000323521">
    <property type="component" value="Chromosome"/>
</dbReference>
<evidence type="ECO:0000259" key="1">
    <source>
        <dbReference type="Pfam" id="PF12654"/>
    </source>
</evidence>
<dbReference type="Pfam" id="PF12654">
    <property type="entry name" value="DUF3786"/>
    <property type="match status" value="1"/>
</dbReference>
<protein>
    <recommendedName>
        <fullName evidence="1">DUF3786 domain-containing protein</fullName>
    </recommendedName>
</protein>
<evidence type="ECO:0000313" key="3">
    <source>
        <dbReference type="Proteomes" id="UP000323521"/>
    </source>
</evidence>
<dbReference type="AlphaFoldDB" id="A0A3G1KPG4"/>
<feature type="domain" description="DUF3786" evidence="1">
    <location>
        <begin position="23"/>
        <end position="193"/>
    </location>
</feature>
<name>A0A3G1KPG4_FORW1</name>
<dbReference type="KEGG" id="fwa:DCMF_05775"/>
<gene>
    <name evidence="2" type="ORF">DCMF_05775</name>
</gene>
<organism evidence="2 3">
    <name type="scientific">Formimonas warabiya</name>
    <dbReference type="NCBI Taxonomy" id="1761012"/>
    <lineage>
        <taxon>Bacteria</taxon>
        <taxon>Bacillati</taxon>
        <taxon>Bacillota</taxon>
        <taxon>Clostridia</taxon>
        <taxon>Eubacteriales</taxon>
        <taxon>Peptococcaceae</taxon>
        <taxon>Candidatus Formimonas</taxon>
    </lineage>
</organism>
<evidence type="ECO:0000313" key="2">
    <source>
        <dbReference type="EMBL" id="ATW24359.1"/>
    </source>
</evidence>
<keyword evidence="3" id="KW-1185">Reference proteome</keyword>